<evidence type="ECO:0000313" key="3">
    <source>
        <dbReference type="Proteomes" id="UP001596039"/>
    </source>
</evidence>
<keyword evidence="2" id="KW-0328">Glycosyltransferase</keyword>
<reference evidence="3" key="1">
    <citation type="journal article" date="2019" name="Int. J. Syst. Evol. Microbiol.">
        <title>The Global Catalogue of Microorganisms (GCM) 10K type strain sequencing project: providing services to taxonomists for standard genome sequencing and annotation.</title>
        <authorList>
            <consortium name="The Broad Institute Genomics Platform"/>
            <consortium name="The Broad Institute Genome Sequencing Center for Infectious Disease"/>
            <person name="Wu L."/>
            <person name="Ma J."/>
        </authorList>
    </citation>
    <scope>NUCLEOTIDE SEQUENCE [LARGE SCALE GENOMIC DNA]</scope>
    <source>
        <strain evidence="3">CGMCC 4.6997</strain>
    </source>
</reference>
<dbReference type="InterPro" id="IPR029044">
    <property type="entry name" value="Nucleotide-diphossugar_trans"/>
</dbReference>
<organism evidence="2 3">
    <name type="scientific">Lysinimonas soli</name>
    <dbReference type="NCBI Taxonomy" id="1074233"/>
    <lineage>
        <taxon>Bacteria</taxon>
        <taxon>Bacillati</taxon>
        <taxon>Actinomycetota</taxon>
        <taxon>Actinomycetes</taxon>
        <taxon>Micrococcales</taxon>
        <taxon>Microbacteriaceae</taxon>
        <taxon>Lysinimonas</taxon>
    </lineage>
</organism>
<sequence length="295" mass="32020">MAAPGLSSTAIVTVSYNSSAHLRPFLESIRASESEQVLVVVADNASDDLDRVEALAREFDARLVRLGENHGYGGAINRAASTLAPEITSILVVNPDVSFLPGSITTLMQTLAANPAAGAVGPRVLNSDGTVYPSARRLPSLRTGVGHALLGRVWPSNPWTRRYLSDAFESSTITPAGWLSGSCVLVRRSAFDAIGGFDENFFMYFEDVDLGYRLGKANWLSLYDPAATVVHTGAHSTSSESRRMLEVHHQSAYRYLQKKYSALYLAPLRLALRIGLAIRSKAQVARAERATRKAR</sequence>
<comment type="caution">
    <text evidence="2">The sequence shown here is derived from an EMBL/GenBank/DDBJ whole genome shotgun (WGS) entry which is preliminary data.</text>
</comment>
<dbReference type="EMBL" id="JBHSMG010000005">
    <property type="protein sequence ID" value="MFC5503418.1"/>
    <property type="molecule type" value="Genomic_DNA"/>
</dbReference>
<dbReference type="Gene3D" id="3.90.550.10">
    <property type="entry name" value="Spore Coat Polysaccharide Biosynthesis Protein SpsA, Chain A"/>
    <property type="match status" value="1"/>
</dbReference>
<dbReference type="PANTHER" id="PTHR43179:SF7">
    <property type="entry name" value="RHAMNOSYLTRANSFERASE WBBL"/>
    <property type="match status" value="1"/>
</dbReference>
<evidence type="ECO:0000259" key="1">
    <source>
        <dbReference type="Pfam" id="PF00535"/>
    </source>
</evidence>
<accession>A0ABW0NTT4</accession>
<protein>
    <submittedName>
        <fullName evidence="2">Glycosyltransferase family 2 protein</fullName>
        <ecNumber evidence="2">2.4.-.-</ecNumber>
    </submittedName>
</protein>
<dbReference type="CDD" id="cd04186">
    <property type="entry name" value="GT_2_like_c"/>
    <property type="match status" value="1"/>
</dbReference>
<name>A0ABW0NTT4_9MICO</name>
<dbReference type="Pfam" id="PF00535">
    <property type="entry name" value="Glycos_transf_2"/>
    <property type="match status" value="1"/>
</dbReference>
<evidence type="ECO:0000313" key="2">
    <source>
        <dbReference type="EMBL" id="MFC5503418.1"/>
    </source>
</evidence>
<keyword evidence="2" id="KW-0808">Transferase</keyword>
<feature type="domain" description="Glycosyltransferase 2-like" evidence="1">
    <location>
        <begin position="11"/>
        <end position="193"/>
    </location>
</feature>
<dbReference type="GO" id="GO:0016757">
    <property type="term" value="F:glycosyltransferase activity"/>
    <property type="evidence" value="ECO:0007669"/>
    <property type="project" value="UniProtKB-KW"/>
</dbReference>
<dbReference type="SUPFAM" id="SSF53448">
    <property type="entry name" value="Nucleotide-diphospho-sugar transferases"/>
    <property type="match status" value="1"/>
</dbReference>
<gene>
    <name evidence="2" type="ORF">ACFPJ4_14310</name>
</gene>
<keyword evidence="3" id="KW-1185">Reference proteome</keyword>
<dbReference type="EC" id="2.4.-.-" evidence="2"/>
<dbReference type="Proteomes" id="UP001596039">
    <property type="component" value="Unassembled WGS sequence"/>
</dbReference>
<proteinExistence type="predicted"/>
<dbReference type="RefSeq" id="WP_386741131.1">
    <property type="nucleotide sequence ID" value="NZ_JBHSMG010000005.1"/>
</dbReference>
<dbReference type="PANTHER" id="PTHR43179">
    <property type="entry name" value="RHAMNOSYLTRANSFERASE WBBL"/>
    <property type="match status" value="1"/>
</dbReference>
<dbReference type="InterPro" id="IPR001173">
    <property type="entry name" value="Glyco_trans_2-like"/>
</dbReference>